<evidence type="ECO:0000256" key="3">
    <source>
        <dbReference type="ARBA" id="ARBA00008343"/>
    </source>
</evidence>
<evidence type="ECO:0000256" key="12">
    <source>
        <dbReference type="ARBA" id="ARBA00023295"/>
    </source>
</evidence>
<keyword evidence="7" id="KW-0227">DNA damage</keyword>
<dbReference type="Pfam" id="PF00633">
    <property type="entry name" value="HHH"/>
    <property type="match status" value="1"/>
</dbReference>
<evidence type="ECO:0000256" key="9">
    <source>
        <dbReference type="ARBA" id="ARBA00023004"/>
    </source>
</evidence>
<dbReference type="EMBL" id="LR877156">
    <property type="protein sequence ID" value="CAD2218798.1"/>
    <property type="molecule type" value="Genomic_DNA"/>
</dbReference>
<dbReference type="GO" id="GO:0032357">
    <property type="term" value="F:oxidized purine DNA binding"/>
    <property type="evidence" value="ECO:0007669"/>
    <property type="project" value="TreeGrafter"/>
</dbReference>
<evidence type="ECO:0000313" key="15">
    <source>
        <dbReference type="Proteomes" id="UP000515908"/>
    </source>
</evidence>
<dbReference type="GO" id="GO:0051536">
    <property type="term" value="F:iron-sulfur cluster binding"/>
    <property type="evidence" value="ECO:0007669"/>
    <property type="project" value="UniProtKB-KW"/>
</dbReference>
<dbReference type="CDD" id="cd00056">
    <property type="entry name" value="ENDO3c"/>
    <property type="match status" value="1"/>
</dbReference>
<keyword evidence="8" id="KW-0378">Hydrolase</keyword>
<comment type="similarity">
    <text evidence="3">Belongs to the Nth/MutY family.</text>
</comment>
<dbReference type="GO" id="GO:0035485">
    <property type="term" value="F:adenine/guanine mispair binding"/>
    <property type="evidence" value="ECO:0007669"/>
    <property type="project" value="TreeGrafter"/>
</dbReference>
<keyword evidence="9" id="KW-0408">Iron</keyword>
<dbReference type="GO" id="GO:0034039">
    <property type="term" value="F:8-oxo-7,8-dihydroguanine DNA N-glycosylase activity"/>
    <property type="evidence" value="ECO:0007669"/>
    <property type="project" value="TreeGrafter"/>
</dbReference>
<dbReference type="SMART" id="SM00478">
    <property type="entry name" value="ENDO3c"/>
    <property type="match status" value="1"/>
</dbReference>
<name>A0A7G2CFX5_9TRYP</name>
<keyword evidence="15" id="KW-1185">Reference proteome</keyword>
<protein>
    <recommendedName>
        <fullName evidence="5">Adenine DNA glycosylase</fullName>
        <ecNumber evidence="4">3.2.2.31</ecNumber>
    </recommendedName>
</protein>
<dbReference type="InterPro" id="IPR003265">
    <property type="entry name" value="HhH-GPD_domain"/>
</dbReference>
<evidence type="ECO:0000259" key="13">
    <source>
        <dbReference type="SMART" id="SM00478"/>
    </source>
</evidence>
<dbReference type="Gene3D" id="1.10.1670.10">
    <property type="entry name" value="Helix-hairpin-Helix base-excision DNA repair enzymes (C-terminal)"/>
    <property type="match status" value="1"/>
</dbReference>
<keyword evidence="10" id="KW-0411">Iron-sulfur</keyword>
<evidence type="ECO:0000256" key="7">
    <source>
        <dbReference type="ARBA" id="ARBA00022763"/>
    </source>
</evidence>
<keyword evidence="11" id="KW-0234">DNA repair</keyword>
<dbReference type="VEuPathDB" id="TriTrypDB:ADEAN_000629100"/>
<keyword evidence="12" id="KW-0326">Glycosidase</keyword>
<dbReference type="OrthoDB" id="10248838at2759"/>
<dbReference type="PANTHER" id="PTHR42944:SF1">
    <property type="entry name" value="ADENINE DNA GLYCOSYLASE"/>
    <property type="match status" value="1"/>
</dbReference>
<dbReference type="InterPro" id="IPR000445">
    <property type="entry name" value="HhH_motif"/>
</dbReference>
<evidence type="ECO:0000256" key="6">
    <source>
        <dbReference type="ARBA" id="ARBA00022723"/>
    </source>
</evidence>
<organism evidence="14 15">
    <name type="scientific">Angomonas deanei</name>
    <dbReference type="NCBI Taxonomy" id="59799"/>
    <lineage>
        <taxon>Eukaryota</taxon>
        <taxon>Discoba</taxon>
        <taxon>Euglenozoa</taxon>
        <taxon>Kinetoplastea</taxon>
        <taxon>Metakinetoplastina</taxon>
        <taxon>Trypanosomatida</taxon>
        <taxon>Trypanosomatidae</taxon>
        <taxon>Strigomonadinae</taxon>
        <taxon>Angomonas</taxon>
    </lineage>
</organism>
<dbReference type="GO" id="GO:0006298">
    <property type="term" value="P:mismatch repair"/>
    <property type="evidence" value="ECO:0007669"/>
    <property type="project" value="TreeGrafter"/>
</dbReference>
<evidence type="ECO:0000256" key="2">
    <source>
        <dbReference type="ARBA" id="ARBA00001966"/>
    </source>
</evidence>
<reference evidence="14 15" key="1">
    <citation type="submission" date="2020-08" db="EMBL/GenBank/DDBJ databases">
        <authorList>
            <person name="Newling K."/>
            <person name="Davey J."/>
            <person name="Forrester S."/>
        </authorList>
    </citation>
    <scope>NUCLEOTIDE SEQUENCE [LARGE SCALE GENOMIC DNA]</scope>
    <source>
        <strain evidence="15">Crithidia deanei Carvalho (ATCC PRA-265)</strain>
    </source>
</reference>
<evidence type="ECO:0000256" key="5">
    <source>
        <dbReference type="ARBA" id="ARBA00022023"/>
    </source>
</evidence>
<gene>
    <name evidence="14" type="ORF">ADEAN_000629100</name>
</gene>
<dbReference type="Proteomes" id="UP000515908">
    <property type="component" value="Chromosome 12"/>
</dbReference>
<dbReference type="GO" id="GO:0000701">
    <property type="term" value="F:purine-specific mismatch base pair DNA N-glycosylase activity"/>
    <property type="evidence" value="ECO:0007669"/>
    <property type="project" value="UniProtKB-EC"/>
</dbReference>
<dbReference type="SUPFAM" id="SSF48150">
    <property type="entry name" value="DNA-glycosylase"/>
    <property type="match status" value="1"/>
</dbReference>
<dbReference type="PANTHER" id="PTHR42944">
    <property type="entry name" value="ADENINE DNA GLYCOSYLASE"/>
    <property type="match status" value="1"/>
</dbReference>
<dbReference type="InterPro" id="IPR023170">
    <property type="entry name" value="HhH_base_excis_C"/>
</dbReference>
<dbReference type="InterPro" id="IPR044298">
    <property type="entry name" value="MIG/MutY"/>
</dbReference>
<evidence type="ECO:0000256" key="8">
    <source>
        <dbReference type="ARBA" id="ARBA00022801"/>
    </source>
</evidence>
<dbReference type="Pfam" id="PF00730">
    <property type="entry name" value="HhH-GPD"/>
    <property type="match status" value="1"/>
</dbReference>
<dbReference type="InterPro" id="IPR011257">
    <property type="entry name" value="DNA_glycosylase"/>
</dbReference>
<keyword evidence="6" id="KW-0479">Metal-binding</keyword>
<dbReference type="AlphaFoldDB" id="A0A7G2CFX5"/>
<dbReference type="Gene3D" id="1.10.340.30">
    <property type="entry name" value="Hypothetical protein, domain 2"/>
    <property type="match status" value="1"/>
</dbReference>
<sequence>MSQQTQMETVIRYFDKWVTKFPTVEALAAATEEQVRAVWSGMGYYRRAEYMRKGAQYVVETHRKGSKSGPVALPRRYEELLKIPGVGPYTAAAIASVCYGEPVCAVDGNVVRVLSRLRGERDFDPKVPKNIKKSW</sequence>
<dbReference type="GO" id="GO:0006284">
    <property type="term" value="P:base-excision repair"/>
    <property type="evidence" value="ECO:0007669"/>
    <property type="project" value="InterPro"/>
</dbReference>
<evidence type="ECO:0000256" key="11">
    <source>
        <dbReference type="ARBA" id="ARBA00023204"/>
    </source>
</evidence>
<comment type="cofactor">
    <cofactor evidence="2">
        <name>[4Fe-4S] cluster</name>
        <dbReference type="ChEBI" id="CHEBI:49883"/>
    </cofactor>
</comment>
<proteinExistence type="inferred from homology"/>
<evidence type="ECO:0000256" key="1">
    <source>
        <dbReference type="ARBA" id="ARBA00000843"/>
    </source>
</evidence>
<evidence type="ECO:0000313" key="14">
    <source>
        <dbReference type="EMBL" id="CAD2218798.1"/>
    </source>
</evidence>
<feature type="domain" description="HhH-GPD" evidence="13">
    <location>
        <begin position="1"/>
        <end position="135"/>
    </location>
</feature>
<evidence type="ECO:0000256" key="4">
    <source>
        <dbReference type="ARBA" id="ARBA00012045"/>
    </source>
</evidence>
<dbReference type="GO" id="GO:0005634">
    <property type="term" value="C:nucleus"/>
    <property type="evidence" value="ECO:0007669"/>
    <property type="project" value="TreeGrafter"/>
</dbReference>
<evidence type="ECO:0000256" key="10">
    <source>
        <dbReference type="ARBA" id="ARBA00023014"/>
    </source>
</evidence>
<accession>A0A7G2CFX5</accession>
<dbReference type="EC" id="3.2.2.31" evidence="4"/>
<comment type="catalytic activity">
    <reaction evidence="1">
        <text>Hydrolyzes free adenine bases from 7,8-dihydro-8-oxoguanine:adenine mismatched double-stranded DNA, leaving an apurinic site.</text>
        <dbReference type="EC" id="3.2.2.31"/>
    </reaction>
</comment>
<dbReference type="GO" id="GO:0046872">
    <property type="term" value="F:metal ion binding"/>
    <property type="evidence" value="ECO:0007669"/>
    <property type="project" value="UniProtKB-KW"/>
</dbReference>